<gene>
    <name evidence="3" type="ORF">Bca52824_020714</name>
</gene>
<dbReference type="SMART" id="SM00612">
    <property type="entry name" value="Kelch"/>
    <property type="match status" value="1"/>
</dbReference>
<dbReference type="AlphaFoldDB" id="A0A8X8B1L0"/>
<dbReference type="InterPro" id="IPR006652">
    <property type="entry name" value="Kelch_1"/>
</dbReference>
<accession>A0A8X8B1L0</accession>
<dbReference type="InterPro" id="IPR015915">
    <property type="entry name" value="Kelch-typ_b-propeller"/>
</dbReference>
<name>A0A8X8B1L0_BRACI</name>
<dbReference type="Pfam" id="PF01344">
    <property type="entry name" value="Kelch_1"/>
    <property type="match status" value="1"/>
</dbReference>
<dbReference type="SUPFAM" id="SSF117281">
    <property type="entry name" value="Kelch motif"/>
    <property type="match status" value="1"/>
</dbReference>
<keyword evidence="4" id="KW-1185">Reference proteome</keyword>
<keyword evidence="1" id="KW-0880">Kelch repeat</keyword>
<reference evidence="3 4" key="1">
    <citation type="submission" date="2020-02" db="EMBL/GenBank/DDBJ databases">
        <authorList>
            <person name="Ma Q."/>
            <person name="Huang Y."/>
            <person name="Song X."/>
            <person name="Pei D."/>
        </authorList>
    </citation>
    <scope>NUCLEOTIDE SEQUENCE [LARGE SCALE GENOMIC DNA]</scope>
    <source>
        <strain evidence="3">Sxm20200214</strain>
        <tissue evidence="3">Leaf</tissue>
    </source>
</reference>
<evidence type="ECO:0000256" key="1">
    <source>
        <dbReference type="ARBA" id="ARBA00022441"/>
    </source>
</evidence>
<evidence type="ECO:0000313" key="4">
    <source>
        <dbReference type="Proteomes" id="UP000886595"/>
    </source>
</evidence>
<comment type="caution">
    <text evidence="3">The sequence shown here is derived from an EMBL/GenBank/DDBJ whole genome shotgun (WGS) entry which is preliminary data.</text>
</comment>
<protein>
    <submittedName>
        <fullName evidence="3">Uncharacterized protein</fullName>
    </submittedName>
</protein>
<dbReference type="PANTHER" id="PTHR46344">
    <property type="entry name" value="OS02G0202900 PROTEIN"/>
    <property type="match status" value="1"/>
</dbReference>
<sequence>MFACCVLDGKIVVVAGGFTTCRRSVSGAEMYDLENDAWSSIPDLNRTHNSPCSGLVIGGRVHVLHKGLSTVQVLGSVKVGWEVKEYGWPQGPMAVVEDVVYVLIHGVVYKREEDETWKMVASASEFKLRIGMAMTCLSGEVLLVGGVIGPDRHWDVKPLSDVDVLTVGSDRPTWRKVAPMTKCCGTVLGCTQLTI</sequence>
<keyword evidence="2" id="KW-0677">Repeat</keyword>
<dbReference type="OrthoDB" id="45365at2759"/>
<evidence type="ECO:0000256" key="2">
    <source>
        <dbReference type="ARBA" id="ARBA00022737"/>
    </source>
</evidence>
<organism evidence="3 4">
    <name type="scientific">Brassica carinata</name>
    <name type="common">Ethiopian mustard</name>
    <name type="synonym">Abyssinian cabbage</name>
    <dbReference type="NCBI Taxonomy" id="52824"/>
    <lineage>
        <taxon>Eukaryota</taxon>
        <taxon>Viridiplantae</taxon>
        <taxon>Streptophyta</taxon>
        <taxon>Embryophyta</taxon>
        <taxon>Tracheophyta</taxon>
        <taxon>Spermatophyta</taxon>
        <taxon>Magnoliopsida</taxon>
        <taxon>eudicotyledons</taxon>
        <taxon>Gunneridae</taxon>
        <taxon>Pentapetalae</taxon>
        <taxon>rosids</taxon>
        <taxon>malvids</taxon>
        <taxon>Brassicales</taxon>
        <taxon>Brassicaceae</taxon>
        <taxon>Brassiceae</taxon>
        <taxon>Brassica</taxon>
    </lineage>
</organism>
<dbReference type="EMBL" id="JAAMPC010000004">
    <property type="protein sequence ID" value="KAG2317592.1"/>
    <property type="molecule type" value="Genomic_DNA"/>
</dbReference>
<dbReference type="PANTHER" id="PTHR46344:SF21">
    <property type="entry name" value="F-BOX_KELCH-REPEAT PROTEIN SKIP30 ISOFORM X2"/>
    <property type="match status" value="1"/>
</dbReference>
<dbReference type="Proteomes" id="UP000886595">
    <property type="component" value="Unassembled WGS sequence"/>
</dbReference>
<proteinExistence type="predicted"/>
<evidence type="ECO:0000313" key="3">
    <source>
        <dbReference type="EMBL" id="KAG2317592.1"/>
    </source>
</evidence>
<dbReference type="Gene3D" id="2.120.10.80">
    <property type="entry name" value="Kelch-type beta propeller"/>
    <property type="match status" value="1"/>
</dbReference>